<protein>
    <recommendedName>
        <fullName evidence="5">Arsenate reductase</fullName>
    </recommendedName>
</protein>
<dbReference type="PROSITE" id="PS51353">
    <property type="entry name" value="ARSC"/>
    <property type="match status" value="1"/>
</dbReference>
<dbReference type="OrthoDB" id="9803749at2"/>
<dbReference type="SUPFAM" id="SSF52833">
    <property type="entry name" value="Thioredoxin-like"/>
    <property type="match status" value="1"/>
</dbReference>
<keyword evidence="4" id="KW-1185">Reference proteome</keyword>
<reference evidence="3 4" key="1">
    <citation type="submission" date="2019-03" db="EMBL/GenBank/DDBJ databases">
        <title>The complete genome sequence of Neokomagataea sp. Jb2 NBRC113641.</title>
        <authorList>
            <person name="Chua K.-O."/>
            <person name="Chan K.-G."/>
            <person name="See-Too W.-S."/>
        </authorList>
    </citation>
    <scope>NUCLEOTIDE SEQUENCE [LARGE SCALE GENOMIC DNA]</scope>
    <source>
        <strain evidence="3 4">Jb2</strain>
    </source>
</reference>
<dbReference type="EMBL" id="SORZ01000002">
    <property type="protein sequence ID" value="TPW34255.1"/>
    <property type="molecule type" value="Genomic_DNA"/>
</dbReference>
<dbReference type="RefSeq" id="WP_141451547.1">
    <property type="nucleotide sequence ID" value="NZ_CP038143.1"/>
</dbReference>
<dbReference type="Gene3D" id="3.40.30.10">
    <property type="entry name" value="Glutaredoxin"/>
    <property type="match status" value="1"/>
</dbReference>
<organism evidence="3 4">
    <name type="scientific">Oecophyllibacter saccharovorans</name>
    <dbReference type="NCBI Taxonomy" id="2558360"/>
    <lineage>
        <taxon>Bacteria</taxon>
        <taxon>Pseudomonadati</taxon>
        <taxon>Pseudomonadota</taxon>
        <taxon>Alphaproteobacteria</taxon>
        <taxon>Acetobacterales</taxon>
        <taxon>Acetobacteraceae</taxon>
        <taxon>Oecophyllibacter</taxon>
    </lineage>
</organism>
<sequence length="134" mass="15431">MTSHITLYGLKNCDTMRKAGRWLTQAGLDWQLHDWRRDGVPAALLRELAGKLGWEKLLNRTSQTWRQLPEAERQALLQASGAEAQARALKLMQAHPALIRRPVLQLRTEKEGKTRFLLRFSPETYAEFFAGNNF</sequence>
<evidence type="ECO:0008006" key="5">
    <source>
        <dbReference type="Google" id="ProtNLM"/>
    </source>
</evidence>
<evidence type="ECO:0000256" key="2">
    <source>
        <dbReference type="PROSITE-ProRule" id="PRU01282"/>
    </source>
</evidence>
<evidence type="ECO:0000313" key="3">
    <source>
        <dbReference type="EMBL" id="TPW34255.1"/>
    </source>
</evidence>
<proteinExistence type="inferred from homology"/>
<name>A0A506ULR0_9PROT</name>
<dbReference type="Proteomes" id="UP000315037">
    <property type="component" value="Unassembled WGS sequence"/>
</dbReference>
<gene>
    <name evidence="3" type="ORF">E3202_07035</name>
</gene>
<accession>A0A506ULR0</accession>
<comment type="caution">
    <text evidence="3">The sequence shown here is derived from an EMBL/GenBank/DDBJ whole genome shotgun (WGS) entry which is preliminary data.</text>
</comment>
<comment type="similarity">
    <text evidence="1 2">Belongs to the ArsC family.</text>
</comment>
<dbReference type="PANTHER" id="PTHR30041:SF8">
    <property type="entry name" value="PROTEIN YFFB"/>
    <property type="match status" value="1"/>
</dbReference>
<evidence type="ECO:0000256" key="1">
    <source>
        <dbReference type="ARBA" id="ARBA00007198"/>
    </source>
</evidence>
<dbReference type="Pfam" id="PF03960">
    <property type="entry name" value="ArsC"/>
    <property type="match status" value="1"/>
</dbReference>
<dbReference type="AlphaFoldDB" id="A0A506ULR0"/>
<dbReference type="PANTHER" id="PTHR30041">
    <property type="entry name" value="ARSENATE REDUCTASE"/>
    <property type="match status" value="1"/>
</dbReference>
<evidence type="ECO:0000313" key="4">
    <source>
        <dbReference type="Proteomes" id="UP000315037"/>
    </source>
</evidence>
<dbReference type="InterPro" id="IPR036249">
    <property type="entry name" value="Thioredoxin-like_sf"/>
</dbReference>
<dbReference type="InterPro" id="IPR006660">
    <property type="entry name" value="Arsenate_reductase-like"/>
</dbReference>